<keyword evidence="3 6" id="KW-0808">Transferase</keyword>
<keyword evidence="7" id="KW-1185">Reference proteome</keyword>
<dbReference type="InterPro" id="IPR002213">
    <property type="entry name" value="UDP_glucos_trans"/>
</dbReference>
<dbReference type="InterPro" id="IPR010610">
    <property type="entry name" value="EryCIII-like_C"/>
</dbReference>
<dbReference type="InterPro" id="IPR048284">
    <property type="entry name" value="EryCIII-like_N"/>
</dbReference>
<dbReference type="SUPFAM" id="SSF53756">
    <property type="entry name" value="UDP-Glycosyltransferase/glycogen phosphorylase"/>
    <property type="match status" value="1"/>
</dbReference>
<dbReference type="EMBL" id="BOOU01000085">
    <property type="protein sequence ID" value="GII81015.1"/>
    <property type="molecule type" value="Genomic_DNA"/>
</dbReference>
<evidence type="ECO:0000313" key="6">
    <source>
        <dbReference type="EMBL" id="GII81015.1"/>
    </source>
</evidence>
<dbReference type="GO" id="GO:0017000">
    <property type="term" value="P:antibiotic biosynthetic process"/>
    <property type="evidence" value="ECO:0007669"/>
    <property type="project" value="UniProtKB-ARBA"/>
</dbReference>
<comment type="similarity">
    <text evidence="1">Belongs to the glycosyltransferase 28 family.</text>
</comment>
<dbReference type="AlphaFoldDB" id="A0A919V847"/>
<dbReference type="GO" id="GO:0016758">
    <property type="term" value="F:hexosyltransferase activity"/>
    <property type="evidence" value="ECO:0007669"/>
    <property type="project" value="UniProtKB-ARBA"/>
</dbReference>
<protein>
    <submittedName>
        <fullName evidence="6">Glycosyl transferase</fullName>
    </submittedName>
</protein>
<dbReference type="GO" id="GO:0008194">
    <property type="term" value="F:UDP-glycosyltransferase activity"/>
    <property type="evidence" value="ECO:0007669"/>
    <property type="project" value="InterPro"/>
</dbReference>
<evidence type="ECO:0000259" key="5">
    <source>
        <dbReference type="Pfam" id="PF21036"/>
    </source>
</evidence>
<evidence type="ECO:0000313" key="7">
    <source>
        <dbReference type="Proteomes" id="UP000655287"/>
    </source>
</evidence>
<dbReference type="Gene3D" id="3.40.50.2000">
    <property type="entry name" value="Glycogen Phosphorylase B"/>
    <property type="match status" value="2"/>
</dbReference>
<accession>A0A919V847</accession>
<dbReference type="InterPro" id="IPR050426">
    <property type="entry name" value="Glycosyltransferase_28"/>
</dbReference>
<reference evidence="6" key="1">
    <citation type="submission" date="2021-01" db="EMBL/GenBank/DDBJ databases">
        <title>Whole genome shotgun sequence of Sphaerisporangium rufum NBRC 109079.</title>
        <authorList>
            <person name="Komaki H."/>
            <person name="Tamura T."/>
        </authorList>
    </citation>
    <scope>NUCLEOTIDE SEQUENCE</scope>
    <source>
        <strain evidence="6">NBRC 109079</strain>
    </source>
</reference>
<dbReference type="Pfam" id="PF21036">
    <property type="entry name" value="EryCIII-like_N"/>
    <property type="match status" value="1"/>
</dbReference>
<keyword evidence="2" id="KW-0328">Glycosyltransferase</keyword>
<dbReference type="Proteomes" id="UP000655287">
    <property type="component" value="Unassembled WGS sequence"/>
</dbReference>
<name>A0A919V847_9ACTN</name>
<sequence>MRVLFATWATRSHYYPLVPLAWALRAAGHEVRIAGQPDAGDMVTRSGLPFVPAGPALDLGAVIEGVREVPAPDASRAERERARSATAVRMFMAGSAAMADDLLDFARGWRPDLVVYEPRGYAALRAARELGVPAVRSLSGGTDYTYVREEIERPILADLAGRWGLGDVHGDLTVDPCPPSLQVPGPLPRRYMRYVPFNGGGTVPGGLGGPAPRPRVLVTFGVTFAKHAGNLAPVRLATEAVGGLPVEVLVAAFAEQRALLGELPEGVRLIESMPLHLLLPAVSAVVHQGGAGTMLTSAACGVPQMILPSIADEPLNARRLQEQGAGRQAHLGDATPEVIRAEVAALLDDASHRDAAAKLREEIEGQAAPAEIVAELESLAG</sequence>
<dbReference type="RefSeq" id="WP_203992618.1">
    <property type="nucleotide sequence ID" value="NZ_BOOU01000085.1"/>
</dbReference>
<feature type="domain" description="Erythromycin biosynthesis protein CIII-like C-terminal" evidence="4">
    <location>
        <begin position="239"/>
        <end position="379"/>
    </location>
</feature>
<dbReference type="PANTHER" id="PTHR48050">
    <property type="entry name" value="STEROL 3-BETA-GLUCOSYLTRANSFERASE"/>
    <property type="match status" value="1"/>
</dbReference>
<evidence type="ECO:0000256" key="1">
    <source>
        <dbReference type="ARBA" id="ARBA00006962"/>
    </source>
</evidence>
<dbReference type="PANTHER" id="PTHR48050:SF13">
    <property type="entry name" value="STEROL 3-BETA-GLUCOSYLTRANSFERASE UGT80A2"/>
    <property type="match status" value="1"/>
</dbReference>
<organism evidence="6 7">
    <name type="scientific">Sphaerisporangium rufum</name>
    <dbReference type="NCBI Taxonomy" id="1381558"/>
    <lineage>
        <taxon>Bacteria</taxon>
        <taxon>Bacillati</taxon>
        <taxon>Actinomycetota</taxon>
        <taxon>Actinomycetes</taxon>
        <taxon>Streptosporangiales</taxon>
        <taxon>Streptosporangiaceae</taxon>
        <taxon>Sphaerisporangium</taxon>
    </lineage>
</organism>
<feature type="domain" description="Erythromycin biosynthesis protein CIII-like N-terminal" evidence="5">
    <location>
        <begin position="22"/>
        <end position="221"/>
    </location>
</feature>
<dbReference type="CDD" id="cd03784">
    <property type="entry name" value="GT1_Gtf-like"/>
    <property type="match status" value="1"/>
</dbReference>
<dbReference type="Pfam" id="PF06722">
    <property type="entry name" value="EryCIII-like_C"/>
    <property type="match status" value="1"/>
</dbReference>
<evidence type="ECO:0000256" key="3">
    <source>
        <dbReference type="ARBA" id="ARBA00022679"/>
    </source>
</evidence>
<proteinExistence type="inferred from homology"/>
<evidence type="ECO:0000256" key="2">
    <source>
        <dbReference type="ARBA" id="ARBA00022676"/>
    </source>
</evidence>
<comment type="caution">
    <text evidence="6">The sequence shown here is derived from an EMBL/GenBank/DDBJ whole genome shotgun (WGS) entry which is preliminary data.</text>
</comment>
<evidence type="ECO:0000259" key="4">
    <source>
        <dbReference type="Pfam" id="PF06722"/>
    </source>
</evidence>
<gene>
    <name evidence="6" type="ORF">Sru01_59970</name>
</gene>